<organism evidence="1 2">
    <name type="scientific">Mugilogobius chulae</name>
    <name type="common">yellowstripe goby</name>
    <dbReference type="NCBI Taxonomy" id="88201"/>
    <lineage>
        <taxon>Eukaryota</taxon>
        <taxon>Metazoa</taxon>
        <taxon>Chordata</taxon>
        <taxon>Craniata</taxon>
        <taxon>Vertebrata</taxon>
        <taxon>Euteleostomi</taxon>
        <taxon>Actinopterygii</taxon>
        <taxon>Neopterygii</taxon>
        <taxon>Teleostei</taxon>
        <taxon>Neoteleostei</taxon>
        <taxon>Acanthomorphata</taxon>
        <taxon>Gobiaria</taxon>
        <taxon>Gobiiformes</taxon>
        <taxon>Gobioidei</taxon>
        <taxon>Gobiidae</taxon>
        <taxon>Gobionellinae</taxon>
        <taxon>Mugilogobius</taxon>
    </lineage>
</organism>
<sequence>MKVQLEDSSISLRSFFSLFCVKFQMGAGKLDDGYKQAYSAPPRLASRAAVHHAWLASLTGGHWGTERANLPSPPRLPLDHLPLTPDTAVSLTRRLPTIASPNGPGPPIPPLPIVVELKPVQQQIRTN</sequence>
<proteinExistence type="predicted"/>
<evidence type="ECO:0000313" key="2">
    <source>
        <dbReference type="Proteomes" id="UP001460270"/>
    </source>
</evidence>
<dbReference type="AlphaFoldDB" id="A0AAW0P2V9"/>
<comment type="caution">
    <text evidence="1">The sequence shown here is derived from an EMBL/GenBank/DDBJ whole genome shotgun (WGS) entry which is preliminary data.</text>
</comment>
<accession>A0AAW0P2V9</accession>
<evidence type="ECO:0000313" key="1">
    <source>
        <dbReference type="EMBL" id="KAK7907028.1"/>
    </source>
</evidence>
<keyword evidence="2" id="KW-1185">Reference proteome</keyword>
<protein>
    <submittedName>
        <fullName evidence="1">Uncharacterized protein</fullName>
    </submittedName>
</protein>
<name>A0AAW0P2V9_9GOBI</name>
<reference evidence="2" key="1">
    <citation type="submission" date="2024-04" db="EMBL/GenBank/DDBJ databases">
        <title>Salinicola lusitanus LLJ914,a marine bacterium isolated from the Okinawa Trough.</title>
        <authorList>
            <person name="Li J."/>
        </authorList>
    </citation>
    <scope>NUCLEOTIDE SEQUENCE [LARGE SCALE GENOMIC DNA]</scope>
</reference>
<dbReference type="EMBL" id="JBBPFD010000011">
    <property type="protein sequence ID" value="KAK7907028.1"/>
    <property type="molecule type" value="Genomic_DNA"/>
</dbReference>
<gene>
    <name evidence="1" type="ORF">WMY93_015640</name>
</gene>
<dbReference type="Proteomes" id="UP001460270">
    <property type="component" value="Unassembled WGS sequence"/>
</dbReference>